<feature type="transmembrane region" description="Helical" evidence="1">
    <location>
        <begin position="7"/>
        <end position="26"/>
    </location>
</feature>
<dbReference type="Proteomes" id="UP000239415">
    <property type="component" value="Unassembled WGS sequence"/>
</dbReference>
<comment type="caution">
    <text evidence="2">The sequence shown here is derived from an EMBL/GenBank/DDBJ whole genome shotgun (WGS) entry which is preliminary data.</text>
</comment>
<dbReference type="EMBL" id="PVMZ01000040">
    <property type="protein sequence ID" value="PRX08403.1"/>
    <property type="molecule type" value="Genomic_DNA"/>
</dbReference>
<evidence type="ECO:0000256" key="1">
    <source>
        <dbReference type="SAM" id="Phobius"/>
    </source>
</evidence>
<name>A0A2T0JLD1_9ACTN</name>
<accession>A0A2T0JLD1</accession>
<organism evidence="2 3">
    <name type="scientific">Actinoplanes italicus</name>
    <dbReference type="NCBI Taxonomy" id="113567"/>
    <lineage>
        <taxon>Bacteria</taxon>
        <taxon>Bacillati</taxon>
        <taxon>Actinomycetota</taxon>
        <taxon>Actinomycetes</taxon>
        <taxon>Micromonosporales</taxon>
        <taxon>Micromonosporaceae</taxon>
        <taxon>Actinoplanes</taxon>
    </lineage>
</organism>
<dbReference type="RefSeq" id="WP_106330789.1">
    <property type="nucleotide sequence ID" value="NZ_BOMO01000181.1"/>
</dbReference>
<keyword evidence="3" id="KW-1185">Reference proteome</keyword>
<dbReference type="AlphaFoldDB" id="A0A2T0JLD1"/>
<keyword evidence="1" id="KW-0812">Transmembrane</keyword>
<evidence type="ECO:0000313" key="2">
    <source>
        <dbReference type="EMBL" id="PRX08403.1"/>
    </source>
</evidence>
<gene>
    <name evidence="2" type="ORF">CLV67_1402</name>
</gene>
<reference evidence="2 3" key="1">
    <citation type="submission" date="2018-03" db="EMBL/GenBank/DDBJ databases">
        <title>Genomic Encyclopedia of Archaeal and Bacterial Type Strains, Phase II (KMG-II): from individual species to whole genera.</title>
        <authorList>
            <person name="Goeker M."/>
        </authorList>
    </citation>
    <scope>NUCLEOTIDE SEQUENCE [LARGE SCALE GENOMIC DNA]</scope>
    <source>
        <strain evidence="2 3">DSM 43146</strain>
    </source>
</reference>
<feature type="transmembrane region" description="Helical" evidence="1">
    <location>
        <begin position="32"/>
        <end position="59"/>
    </location>
</feature>
<keyword evidence="1" id="KW-0472">Membrane</keyword>
<protein>
    <submittedName>
        <fullName evidence="2">Uncharacterized protein</fullName>
    </submittedName>
</protein>
<proteinExistence type="predicted"/>
<evidence type="ECO:0000313" key="3">
    <source>
        <dbReference type="Proteomes" id="UP000239415"/>
    </source>
</evidence>
<sequence>MALLQPLSGVVFGLVGVLIVAGYGFYLAVAGLVATALFVVAARLVAALGGSVTVLWCAVASSW</sequence>
<keyword evidence="1" id="KW-1133">Transmembrane helix</keyword>